<keyword evidence="2" id="KW-1185">Reference proteome</keyword>
<gene>
    <name evidence="1" type="ORF">AKO1_004692</name>
</gene>
<organism evidence="1 2">
    <name type="scientific">Acrasis kona</name>
    <dbReference type="NCBI Taxonomy" id="1008807"/>
    <lineage>
        <taxon>Eukaryota</taxon>
        <taxon>Discoba</taxon>
        <taxon>Heterolobosea</taxon>
        <taxon>Tetramitia</taxon>
        <taxon>Eutetramitia</taxon>
        <taxon>Acrasidae</taxon>
        <taxon>Acrasis</taxon>
    </lineage>
</organism>
<proteinExistence type="predicted"/>
<dbReference type="Proteomes" id="UP001431209">
    <property type="component" value="Unassembled WGS sequence"/>
</dbReference>
<dbReference type="AlphaFoldDB" id="A0AAW2Z2R7"/>
<accession>A0AAW2Z2R7</accession>
<protein>
    <submittedName>
        <fullName evidence="1">Uncharacterized protein</fullName>
    </submittedName>
</protein>
<feature type="non-terminal residue" evidence="1">
    <location>
        <position position="1"/>
    </location>
</feature>
<evidence type="ECO:0000313" key="2">
    <source>
        <dbReference type="Proteomes" id="UP001431209"/>
    </source>
</evidence>
<reference evidence="1 2" key="1">
    <citation type="submission" date="2024-03" db="EMBL/GenBank/DDBJ databases">
        <title>The Acrasis kona genome and developmental transcriptomes reveal deep origins of eukaryotic multicellular pathways.</title>
        <authorList>
            <person name="Sheikh S."/>
            <person name="Fu C.-J."/>
            <person name="Brown M.W."/>
            <person name="Baldauf S.L."/>
        </authorList>
    </citation>
    <scope>NUCLEOTIDE SEQUENCE [LARGE SCALE GENOMIC DNA]</scope>
    <source>
        <strain evidence="1 2">ATCC MYA-3509</strain>
    </source>
</reference>
<sequence>TTPPNEENYKETKQSPSHLKSQVIVNTDHFKRLHNAGVDMIKTALFEDFEHVVGLKSSLSLIDNYDQIFMQKRKEEYNKQKVEWIKNNARGSAFSFDTSKLYPYSKEVNELKHAIVEFIGYAQISSEHHLDLKLHLLSLNCPRVNNLLKTNQSIPT</sequence>
<comment type="caution">
    <text evidence="1">The sequence shown here is derived from an EMBL/GenBank/DDBJ whole genome shotgun (WGS) entry which is preliminary data.</text>
</comment>
<evidence type="ECO:0000313" key="1">
    <source>
        <dbReference type="EMBL" id="KAL0484083.1"/>
    </source>
</evidence>
<dbReference type="EMBL" id="JAOPGA020001019">
    <property type="protein sequence ID" value="KAL0484083.1"/>
    <property type="molecule type" value="Genomic_DNA"/>
</dbReference>
<name>A0AAW2Z2R7_9EUKA</name>